<dbReference type="EMBL" id="RJUL01000003">
    <property type="protein sequence ID" value="ROQ28777.1"/>
    <property type="molecule type" value="Genomic_DNA"/>
</dbReference>
<dbReference type="PROSITE" id="PS50977">
    <property type="entry name" value="HTH_TETR_2"/>
    <property type="match status" value="1"/>
</dbReference>
<evidence type="ECO:0000256" key="1">
    <source>
        <dbReference type="ARBA" id="ARBA00023015"/>
    </source>
</evidence>
<proteinExistence type="predicted"/>
<reference evidence="7 8" key="1">
    <citation type="submission" date="2018-11" db="EMBL/GenBank/DDBJ databases">
        <title>Genomic Encyclopedia of Type Strains, Phase IV (KMG-IV): sequencing the most valuable type-strain genomes for metagenomic binning, comparative biology and taxonomic classification.</title>
        <authorList>
            <person name="Goeker M."/>
        </authorList>
    </citation>
    <scope>NUCLEOTIDE SEQUENCE [LARGE SCALE GENOMIC DNA]</scope>
    <source>
        <strain evidence="7 8">DSM 21945</strain>
    </source>
</reference>
<keyword evidence="8" id="KW-1185">Reference proteome</keyword>
<dbReference type="Pfam" id="PF00440">
    <property type="entry name" value="TetR_N"/>
    <property type="match status" value="1"/>
</dbReference>
<dbReference type="SUPFAM" id="SSF46689">
    <property type="entry name" value="Homeodomain-like"/>
    <property type="match status" value="1"/>
</dbReference>
<dbReference type="RefSeq" id="WP_123421147.1">
    <property type="nucleotide sequence ID" value="NZ_RJUL01000003.1"/>
</dbReference>
<keyword evidence="3" id="KW-0804">Transcription</keyword>
<dbReference type="Gene3D" id="1.10.357.10">
    <property type="entry name" value="Tetracycline Repressor, domain 2"/>
    <property type="match status" value="1"/>
</dbReference>
<keyword evidence="2 4" id="KW-0238">DNA-binding</keyword>
<evidence type="ECO:0000256" key="3">
    <source>
        <dbReference type="ARBA" id="ARBA00023163"/>
    </source>
</evidence>
<dbReference type="AlphaFoldDB" id="A0A3N1PP76"/>
<comment type="caution">
    <text evidence="7">The sequence shown here is derived from an EMBL/GenBank/DDBJ whole genome shotgun (WGS) entry which is preliminary data.</text>
</comment>
<dbReference type="STRING" id="584787.GCA_001247655_00045"/>
<dbReference type="InterPro" id="IPR011075">
    <property type="entry name" value="TetR_C"/>
</dbReference>
<dbReference type="PANTHER" id="PTHR47506">
    <property type="entry name" value="TRANSCRIPTIONAL REGULATORY PROTEIN"/>
    <property type="match status" value="1"/>
</dbReference>
<dbReference type="InterPro" id="IPR009057">
    <property type="entry name" value="Homeodomain-like_sf"/>
</dbReference>
<feature type="domain" description="HTH tetR-type" evidence="6">
    <location>
        <begin position="21"/>
        <end position="81"/>
    </location>
</feature>
<feature type="region of interest" description="Disordered" evidence="5">
    <location>
        <begin position="1"/>
        <end position="20"/>
    </location>
</feature>
<evidence type="ECO:0000256" key="5">
    <source>
        <dbReference type="SAM" id="MobiDB-lite"/>
    </source>
</evidence>
<dbReference type="GO" id="GO:0003677">
    <property type="term" value="F:DNA binding"/>
    <property type="evidence" value="ECO:0007669"/>
    <property type="project" value="UniProtKB-UniRule"/>
</dbReference>
<evidence type="ECO:0000313" key="7">
    <source>
        <dbReference type="EMBL" id="ROQ28777.1"/>
    </source>
</evidence>
<dbReference type="Pfam" id="PF16925">
    <property type="entry name" value="TetR_C_13"/>
    <property type="match status" value="1"/>
</dbReference>
<dbReference type="InterPro" id="IPR036271">
    <property type="entry name" value="Tet_transcr_reg_TetR-rel_C_sf"/>
</dbReference>
<evidence type="ECO:0000256" key="2">
    <source>
        <dbReference type="ARBA" id="ARBA00023125"/>
    </source>
</evidence>
<keyword evidence="1" id="KW-0805">Transcription regulation</keyword>
<evidence type="ECO:0000259" key="6">
    <source>
        <dbReference type="PROSITE" id="PS50977"/>
    </source>
</evidence>
<evidence type="ECO:0000313" key="8">
    <source>
        <dbReference type="Proteomes" id="UP000268033"/>
    </source>
</evidence>
<organism evidence="7 8">
    <name type="scientific">Gallaecimonas pentaromativorans</name>
    <dbReference type="NCBI Taxonomy" id="584787"/>
    <lineage>
        <taxon>Bacteria</taxon>
        <taxon>Pseudomonadati</taxon>
        <taxon>Pseudomonadota</taxon>
        <taxon>Gammaproteobacteria</taxon>
        <taxon>Enterobacterales</taxon>
        <taxon>Gallaecimonadaceae</taxon>
        <taxon>Gallaecimonas</taxon>
    </lineage>
</organism>
<accession>A0A3N1PP76</accession>
<protein>
    <submittedName>
        <fullName evidence="7">TetR family transcriptional regulator</fullName>
    </submittedName>
</protein>
<gene>
    <name evidence="7" type="ORF">EDC28_103372</name>
</gene>
<dbReference type="InterPro" id="IPR001647">
    <property type="entry name" value="HTH_TetR"/>
</dbReference>
<feature type="DNA-binding region" description="H-T-H motif" evidence="4">
    <location>
        <begin position="44"/>
        <end position="63"/>
    </location>
</feature>
<dbReference type="SUPFAM" id="SSF48498">
    <property type="entry name" value="Tetracyclin repressor-like, C-terminal domain"/>
    <property type="match status" value="1"/>
</dbReference>
<sequence>MENTNQPKRRGRPPRQDRSPEQIKAELLRAGIETYTSQGFSATGLDAILRSVAVPKGSFYYYFASKEAFGLAVLDSYDAFFCHLLDKCLTNPARPALARLTDFAEQAKAGMARYHFERGCLVGNLGQEITLLPAPFRERLEAVLTGWQRRLAQCLERAKAEDALAQSADTLELAAFFWIGWEGAVLRARLSRSAAPLDTFINGFMAGLPYQRS</sequence>
<name>A0A3N1PP76_9GAMM</name>
<evidence type="ECO:0000256" key="4">
    <source>
        <dbReference type="PROSITE-ProRule" id="PRU00335"/>
    </source>
</evidence>
<dbReference type="Proteomes" id="UP000268033">
    <property type="component" value="Unassembled WGS sequence"/>
</dbReference>
<dbReference type="PANTHER" id="PTHR47506:SF6">
    <property type="entry name" value="HTH-TYPE TRANSCRIPTIONAL REPRESSOR NEMR"/>
    <property type="match status" value="1"/>
</dbReference>